<keyword evidence="2" id="KW-1185">Reference proteome</keyword>
<reference evidence="1 2" key="1">
    <citation type="journal article" date="2013" name="Science">
        <title>Pandoraviruses: amoeba viruses with genomes up to 2.5 Mb reaching that of parasitic eukaryotes.</title>
        <authorList>
            <person name="Philippe N."/>
            <person name="Legendre M."/>
            <person name="Doutre G."/>
            <person name="Coute Y."/>
            <person name="Poirot O."/>
            <person name="Lescot M."/>
            <person name="Arslan D."/>
            <person name="Seltzer V."/>
            <person name="Bertaux L."/>
            <person name="Bruley C."/>
            <person name="Garin J."/>
            <person name="Claverie J.M."/>
            <person name="Abergel C."/>
        </authorList>
    </citation>
    <scope>NUCLEOTIDE SEQUENCE [LARGE SCALE GENOMIC DNA]</scope>
</reference>
<proteinExistence type="predicted"/>
<protein>
    <submittedName>
        <fullName evidence="1">Uncharacterized protein</fullName>
    </submittedName>
</protein>
<evidence type="ECO:0000313" key="2">
    <source>
        <dbReference type="Proteomes" id="UP000204584"/>
    </source>
</evidence>
<sequence length="95" mass="10470">MALSIVFFFPFFLPRRARAAVALSAGDYFIGLLRPAPPPPPRLCVVALRSKDKVGAVATALSAPGRRQRARSGLPQPREWINSTCKTFFDPVFLK</sequence>
<dbReference type="EMBL" id="KC977571">
    <property type="protein sequence ID" value="ATE82310.1"/>
    <property type="molecule type" value="Genomic_DNA"/>
</dbReference>
<organism evidence="1 2">
    <name type="scientific">Pandoravirus salinus</name>
    <dbReference type="NCBI Taxonomy" id="1349410"/>
    <lineage>
        <taxon>Viruses</taxon>
        <taxon>Pandoravirus</taxon>
    </lineage>
</organism>
<accession>A0A291ATV1</accession>
<dbReference type="Proteomes" id="UP000204584">
    <property type="component" value="Segment"/>
</dbReference>
<dbReference type="RefSeq" id="YP_009430149.1">
    <property type="nucleotide sequence ID" value="NC_022098.1"/>
</dbReference>
<dbReference type="KEGG" id="vg:34568420"/>
<gene>
    <name evidence="1" type="ORF">psal_cds_1375</name>
</gene>
<name>A0A291ATV1_9VIRU</name>
<dbReference type="GeneID" id="34568420"/>
<evidence type="ECO:0000313" key="1">
    <source>
        <dbReference type="EMBL" id="ATE82310.1"/>
    </source>
</evidence>